<dbReference type="RefSeq" id="WP_341842850.1">
    <property type="nucleotide sequence ID" value="NZ_CP149792.1"/>
</dbReference>
<evidence type="ECO:0000256" key="6">
    <source>
        <dbReference type="ARBA" id="ARBA00023136"/>
    </source>
</evidence>
<dbReference type="Pfam" id="PF07690">
    <property type="entry name" value="MFS_1"/>
    <property type="match status" value="1"/>
</dbReference>
<dbReference type="InterPro" id="IPR051788">
    <property type="entry name" value="MFS_Transporter"/>
</dbReference>
<keyword evidence="6 7" id="KW-0472">Membrane</keyword>
<comment type="subcellular location">
    <subcellularLocation>
        <location evidence="1">Endomembrane system</location>
        <topology evidence="1">Multi-pass membrane protein</topology>
    </subcellularLocation>
</comment>
<organism evidence="9 10">
    <name type="scientific">Chitinophaga caseinilytica</name>
    <dbReference type="NCBI Taxonomy" id="2267521"/>
    <lineage>
        <taxon>Bacteria</taxon>
        <taxon>Pseudomonadati</taxon>
        <taxon>Bacteroidota</taxon>
        <taxon>Chitinophagia</taxon>
        <taxon>Chitinophagales</taxon>
        <taxon>Chitinophagaceae</taxon>
        <taxon>Chitinophaga</taxon>
    </lineage>
</organism>
<dbReference type="CDD" id="cd06174">
    <property type="entry name" value="MFS"/>
    <property type="match status" value="1"/>
</dbReference>
<dbReference type="PANTHER" id="PTHR23514">
    <property type="entry name" value="BYPASS OF STOP CODON PROTEIN 6"/>
    <property type="match status" value="1"/>
</dbReference>
<evidence type="ECO:0000256" key="5">
    <source>
        <dbReference type="ARBA" id="ARBA00022989"/>
    </source>
</evidence>
<dbReference type="SUPFAM" id="SSF103473">
    <property type="entry name" value="MFS general substrate transporter"/>
    <property type="match status" value="1"/>
</dbReference>
<reference evidence="9 10" key="1">
    <citation type="submission" date="2024-03" db="EMBL/GenBank/DDBJ databases">
        <title>Chitinophaga caseinilytica sp. nov., a casein hydrolysing bacterium isolated from forest soil.</title>
        <authorList>
            <person name="Lee D.S."/>
            <person name="Han D.M."/>
            <person name="Baek J.H."/>
            <person name="Choi D.G."/>
            <person name="Jeon J.H."/>
            <person name="Jeon C.O."/>
        </authorList>
    </citation>
    <scope>NUCLEOTIDE SEQUENCE [LARGE SCALE GENOMIC DNA]</scope>
    <source>
        <strain evidence="9 10">KACC 19118</strain>
    </source>
</reference>
<feature type="transmembrane region" description="Helical" evidence="7">
    <location>
        <begin position="375"/>
        <end position="394"/>
    </location>
</feature>
<evidence type="ECO:0000313" key="9">
    <source>
        <dbReference type="EMBL" id="WZN48255.1"/>
    </source>
</evidence>
<proteinExistence type="inferred from homology"/>
<evidence type="ECO:0000256" key="1">
    <source>
        <dbReference type="ARBA" id="ARBA00004127"/>
    </source>
</evidence>
<feature type="transmembrane region" description="Helical" evidence="7">
    <location>
        <begin position="267"/>
        <end position="284"/>
    </location>
</feature>
<dbReference type="Gene3D" id="1.20.1250.20">
    <property type="entry name" value="MFS general substrate transporter like domains"/>
    <property type="match status" value="1"/>
</dbReference>
<feature type="transmembrane region" description="Helical" evidence="7">
    <location>
        <begin position="290"/>
        <end position="314"/>
    </location>
</feature>
<dbReference type="EMBL" id="CP150096">
    <property type="protein sequence ID" value="WZN48255.1"/>
    <property type="molecule type" value="Genomic_DNA"/>
</dbReference>
<name>A0ABZ2Z7P3_9BACT</name>
<keyword evidence="4 7" id="KW-0812">Transmembrane</keyword>
<evidence type="ECO:0000313" key="10">
    <source>
        <dbReference type="Proteomes" id="UP001449657"/>
    </source>
</evidence>
<feature type="domain" description="Major facilitator superfamily (MFS) profile" evidence="8">
    <location>
        <begin position="7"/>
        <end position="398"/>
    </location>
</feature>
<feature type="transmembrane region" description="Helical" evidence="7">
    <location>
        <begin position="162"/>
        <end position="179"/>
    </location>
</feature>
<feature type="transmembrane region" description="Helical" evidence="7">
    <location>
        <begin position="73"/>
        <end position="91"/>
    </location>
</feature>
<dbReference type="InterPro" id="IPR036259">
    <property type="entry name" value="MFS_trans_sf"/>
</dbReference>
<dbReference type="PANTHER" id="PTHR23514:SF3">
    <property type="entry name" value="BYPASS OF STOP CODON PROTEIN 6"/>
    <property type="match status" value="1"/>
</dbReference>
<keyword evidence="3" id="KW-0813">Transport</keyword>
<sequence length="407" mass="44200">MNNKLRLFYGSCFALITTAFSFSIRAGILPQLAETFQLSATQLGFINSMWFLGFPISMVIGGLFYYQIGPKRIMIFAFFAHTLGILLTIYSGGYTGLLISTLLLGLGNGCTEAACNPMIADSYSGKQMNTLLNRFHMWFPGGIVIGSLVSLGMTHLKLGWEAQIWIILLPTLVYAFLFYKQEFPKPQHQESVSVVENLKAMATPLFIFIALCMTLTAISEFGPQQWTGIIMAASGAEPMVILALVTGLMAVGRYFGGSIVGKFDQTGVLLGSAVFATIGIYLFSTQTGGMAYVAAIFFAIGVCYFWPNMIGFVAEKIPKSGALGMSIVGAMGMFSTSMWNPVIGRWIDESRVTAAANGLTGADLELAAGQETMKLMIIFPGVLIVLFALLWFWVKRKPAQAVGQPAH</sequence>
<evidence type="ECO:0000256" key="2">
    <source>
        <dbReference type="ARBA" id="ARBA00008335"/>
    </source>
</evidence>
<keyword evidence="5 7" id="KW-1133">Transmembrane helix</keyword>
<dbReference type="InterPro" id="IPR020846">
    <property type="entry name" value="MFS_dom"/>
</dbReference>
<evidence type="ECO:0000256" key="4">
    <source>
        <dbReference type="ARBA" id="ARBA00022692"/>
    </source>
</evidence>
<feature type="transmembrane region" description="Helical" evidence="7">
    <location>
        <begin position="7"/>
        <end position="28"/>
    </location>
</feature>
<feature type="transmembrane region" description="Helical" evidence="7">
    <location>
        <begin position="200"/>
        <end position="218"/>
    </location>
</feature>
<dbReference type="PROSITE" id="PS50850">
    <property type="entry name" value="MFS"/>
    <property type="match status" value="1"/>
</dbReference>
<evidence type="ECO:0000259" key="8">
    <source>
        <dbReference type="PROSITE" id="PS50850"/>
    </source>
</evidence>
<accession>A0ABZ2Z7P3</accession>
<protein>
    <submittedName>
        <fullName evidence="9">MFS transporter</fullName>
    </submittedName>
</protein>
<feature type="transmembrane region" description="Helical" evidence="7">
    <location>
        <begin position="238"/>
        <end position="255"/>
    </location>
</feature>
<gene>
    <name evidence="9" type="ORF">WJU22_08715</name>
</gene>
<evidence type="ECO:0000256" key="7">
    <source>
        <dbReference type="SAM" id="Phobius"/>
    </source>
</evidence>
<keyword evidence="10" id="KW-1185">Reference proteome</keyword>
<feature type="transmembrane region" description="Helical" evidence="7">
    <location>
        <begin position="135"/>
        <end position="156"/>
    </location>
</feature>
<feature type="transmembrane region" description="Helical" evidence="7">
    <location>
        <begin position="321"/>
        <end position="339"/>
    </location>
</feature>
<dbReference type="Proteomes" id="UP001449657">
    <property type="component" value="Chromosome"/>
</dbReference>
<feature type="transmembrane region" description="Helical" evidence="7">
    <location>
        <begin position="48"/>
        <end position="66"/>
    </location>
</feature>
<evidence type="ECO:0000256" key="3">
    <source>
        <dbReference type="ARBA" id="ARBA00022448"/>
    </source>
</evidence>
<dbReference type="InterPro" id="IPR011701">
    <property type="entry name" value="MFS"/>
</dbReference>
<comment type="similarity">
    <text evidence="2">Belongs to the major facilitator superfamily.</text>
</comment>